<evidence type="ECO:0000256" key="2">
    <source>
        <dbReference type="ARBA" id="ARBA00022692"/>
    </source>
</evidence>
<keyword evidence="10" id="KW-1185">Reference proteome</keyword>
<evidence type="ECO:0000313" key="10">
    <source>
        <dbReference type="Proteomes" id="UP001165085"/>
    </source>
</evidence>
<evidence type="ECO:0000256" key="6">
    <source>
        <dbReference type="SAM" id="MobiDB-lite"/>
    </source>
</evidence>
<dbReference type="Proteomes" id="UP001165085">
    <property type="component" value="Unassembled WGS sequence"/>
</dbReference>
<evidence type="ECO:0000256" key="7">
    <source>
        <dbReference type="SAM" id="Phobius"/>
    </source>
</evidence>
<feature type="domain" description="GOST seven transmembrane" evidence="8">
    <location>
        <begin position="124"/>
        <end position="339"/>
    </location>
</feature>
<evidence type="ECO:0000256" key="5">
    <source>
        <dbReference type="ARBA" id="ARBA00023136"/>
    </source>
</evidence>
<comment type="subcellular location">
    <subcellularLocation>
        <location evidence="1">Membrane</location>
        <topology evidence="1">Multi-pass membrane protein</topology>
    </subcellularLocation>
</comment>
<dbReference type="PANTHER" id="PTHR21229">
    <property type="entry name" value="LUNG SEVEN TRANSMEMBRANE RECEPTOR"/>
    <property type="match status" value="1"/>
</dbReference>
<dbReference type="Pfam" id="PF06814">
    <property type="entry name" value="GOST_TM"/>
    <property type="match status" value="1"/>
</dbReference>
<feature type="transmembrane region" description="Helical" evidence="7">
    <location>
        <begin position="303"/>
        <end position="332"/>
    </location>
</feature>
<dbReference type="InterPro" id="IPR009637">
    <property type="entry name" value="GPR107/GPR108-like"/>
</dbReference>
<protein>
    <recommendedName>
        <fullName evidence="8">GOST seven transmembrane domain-containing protein</fullName>
    </recommendedName>
</protein>
<dbReference type="GO" id="GO:0005794">
    <property type="term" value="C:Golgi apparatus"/>
    <property type="evidence" value="ECO:0007669"/>
    <property type="project" value="TreeGrafter"/>
</dbReference>
<gene>
    <name evidence="9" type="ORF">TrST_g2759</name>
</gene>
<feature type="transmembrane region" description="Helical" evidence="7">
    <location>
        <begin position="264"/>
        <end position="282"/>
    </location>
</feature>
<dbReference type="OrthoDB" id="10476534at2759"/>
<evidence type="ECO:0000256" key="4">
    <source>
        <dbReference type="ARBA" id="ARBA00022989"/>
    </source>
</evidence>
<feature type="region of interest" description="Disordered" evidence="6">
    <location>
        <begin position="410"/>
        <end position="440"/>
    </location>
</feature>
<keyword evidence="4 7" id="KW-1133">Transmembrane helix</keyword>
<feature type="transmembrane region" description="Helical" evidence="7">
    <location>
        <begin position="352"/>
        <end position="369"/>
    </location>
</feature>
<evidence type="ECO:0000259" key="8">
    <source>
        <dbReference type="Pfam" id="PF06814"/>
    </source>
</evidence>
<feature type="transmembrane region" description="Helical" evidence="7">
    <location>
        <begin position="198"/>
        <end position="218"/>
    </location>
</feature>
<dbReference type="InterPro" id="IPR053937">
    <property type="entry name" value="GOST_TM"/>
</dbReference>
<keyword evidence="2 7" id="KW-0812">Transmembrane</keyword>
<feature type="transmembrane region" description="Helical" evidence="7">
    <location>
        <begin position="157"/>
        <end position="178"/>
    </location>
</feature>
<feature type="region of interest" description="Disordered" evidence="6">
    <location>
        <begin position="1"/>
        <end position="20"/>
    </location>
</feature>
<feature type="transmembrane region" description="Helical" evidence="7">
    <location>
        <begin position="122"/>
        <end position="145"/>
    </location>
</feature>
<comment type="caution">
    <text evidence="9">The sequence shown here is derived from an EMBL/GenBank/DDBJ whole genome shotgun (WGS) entry which is preliminary data.</text>
</comment>
<accession>A0A9W7B6K9</accession>
<dbReference type="EMBL" id="BRXY01000299">
    <property type="protein sequence ID" value="GMH85101.1"/>
    <property type="molecule type" value="Genomic_DNA"/>
</dbReference>
<evidence type="ECO:0000313" key="9">
    <source>
        <dbReference type="EMBL" id="GMH85101.1"/>
    </source>
</evidence>
<evidence type="ECO:0000256" key="1">
    <source>
        <dbReference type="ARBA" id="ARBA00004141"/>
    </source>
</evidence>
<proteinExistence type="predicted"/>
<dbReference type="GO" id="GO:0016020">
    <property type="term" value="C:membrane"/>
    <property type="evidence" value="ECO:0007669"/>
    <property type="project" value="UniProtKB-SubCell"/>
</dbReference>
<keyword evidence="3" id="KW-0732">Signal</keyword>
<name>A0A9W7B6K9_9STRA</name>
<organism evidence="9 10">
    <name type="scientific">Triparma strigata</name>
    <dbReference type="NCBI Taxonomy" id="1606541"/>
    <lineage>
        <taxon>Eukaryota</taxon>
        <taxon>Sar</taxon>
        <taxon>Stramenopiles</taxon>
        <taxon>Ochrophyta</taxon>
        <taxon>Bolidophyceae</taxon>
        <taxon>Parmales</taxon>
        <taxon>Triparmaceae</taxon>
        <taxon>Triparma</taxon>
    </lineage>
</organism>
<evidence type="ECO:0000256" key="3">
    <source>
        <dbReference type="ARBA" id="ARBA00022729"/>
    </source>
</evidence>
<dbReference type="AlphaFoldDB" id="A0A9W7B6K9"/>
<feature type="transmembrane region" description="Helical" evidence="7">
    <location>
        <begin position="227"/>
        <end position="244"/>
    </location>
</feature>
<reference evidence="10" key="1">
    <citation type="journal article" date="2023" name="Commun. Biol.">
        <title>Genome analysis of Parmales, the sister group of diatoms, reveals the evolutionary specialization of diatoms from phago-mixotrophs to photoautotrophs.</title>
        <authorList>
            <person name="Ban H."/>
            <person name="Sato S."/>
            <person name="Yoshikawa S."/>
            <person name="Yamada K."/>
            <person name="Nakamura Y."/>
            <person name="Ichinomiya M."/>
            <person name="Sato N."/>
            <person name="Blanc-Mathieu R."/>
            <person name="Endo H."/>
            <person name="Kuwata A."/>
            <person name="Ogata H."/>
        </authorList>
    </citation>
    <scope>NUCLEOTIDE SEQUENCE [LARGE SCALE GENOMIC DNA]</scope>
    <source>
        <strain evidence="10">NIES 3701</strain>
    </source>
</reference>
<sequence>MYGFDKTNEDSVNQHVPPSLGAWTPTTPPLWTPCCTQTLFDLNQCSSLNSPILNSFPYYHHTQPLSVSNTSVTYSIHSPPKNLYTTIMFSCTSTPSETILGTGSISITSNGSLLPIYLTLTYYTYLTLTIFTSIISLMYILNVVNGKSLDVLLLHKFLTPLPLIGTTSLTLLTVYYHIYSSSGIVEPSIKYTSIASMSVYKVWLRVAVLVVCDGYCVAKRELEKRTVCLIFFLSLSGGVSTLAFDILDFNSTTLGLQSSDTVKTFLQLFGLGFNVAVYWLIVEKLNGTMKYLEDNRQGEKLKVYYWFSNVLFSSVVIVGITVTCNVVVQVLLRYGWVEIYDTILFQWILDRGVYEALQVMVLGATLWGWRVKRGMGMLAEVVQIANESDEEWDDSFDVEEGGIQMQEVEVEGGGGEEGGGRKGFDMNAMRDLADSDDEDE</sequence>
<keyword evidence="5 7" id="KW-0472">Membrane</keyword>